<dbReference type="AlphaFoldDB" id="A0A1Y1HUC5"/>
<name>A0A1Y1HUC5_KLENI</name>
<organism evidence="1 2">
    <name type="scientific">Klebsormidium nitens</name>
    <name type="common">Green alga</name>
    <name type="synonym">Ulothrix nitens</name>
    <dbReference type="NCBI Taxonomy" id="105231"/>
    <lineage>
        <taxon>Eukaryota</taxon>
        <taxon>Viridiplantae</taxon>
        <taxon>Streptophyta</taxon>
        <taxon>Klebsormidiophyceae</taxon>
        <taxon>Klebsormidiales</taxon>
        <taxon>Klebsormidiaceae</taxon>
        <taxon>Klebsormidium</taxon>
    </lineage>
</organism>
<gene>
    <name evidence="1" type="ORF">KFL_001050010</name>
</gene>
<evidence type="ECO:0000313" key="2">
    <source>
        <dbReference type="Proteomes" id="UP000054558"/>
    </source>
</evidence>
<keyword evidence="2" id="KW-1185">Reference proteome</keyword>
<dbReference type="PANTHER" id="PTHR46579:SF1">
    <property type="entry name" value="F5_8 TYPE C DOMAIN-CONTAINING PROTEIN"/>
    <property type="match status" value="1"/>
</dbReference>
<dbReference type="Proteomes" id="UP000054558">
    <property type="component" value="Unassembled WGS sequence"/>
</dbReference>
<sequence length="492" mass="54931">MEGCKYEGCGHGTYFAGYARPAPQKVLGGGRAILAQDSRNRTHQEHVRHGTAVEKGLESEEQSGVKGVSCIAKMLPYFNVVKGFPIAVGHAFLLGVVSAFLDTVLADYKTEGERPNHVVTKANRRKMSARHGRLVWTHEHGRPAKDVVKYRASMTMEELLVFVETASLYVFLGCLLKELETAWFHLRRAVMHYCRISDGGMDEARRERAKADVAKYASIVEEVIGPQMCTMNLHQAVRHAYEQETATGSTAKSMEWFVEQHVGELKKRVAGMTREPHKVVGNDVLLEKALTDRVTEKPHFRALVGLDEEREPEAFKGPTDVPEEGVQLLHVGQPLGASQLSPDELASLQNHAETVGFTTDVQRWEIHEFRAARVGDQAYQSRARYRTAARHSFNVSISWSSSQTRKRTEHFATLERFLRVQDSASAGVLRIATGTVYKQARAEKGLSVLDAAQPLKVGEVIPLESIESKVVFAPHDEQQGKMYVLPCFSRDL</sequence>
<evidence type="ECO:0000313" key="1">
    <source>
        <dbReference type="EMBL" id="GAQ82235.1"/>
    </source>
</evidence>
<dbReference type="EMBL" id="DF237054">
    <property type="protein sequence ID" value="GAQ82235.1"/>
    <property type="molecule type" value="Genomic_DNA"/>
</dbReference>
<dbReference type="PANTHER" id="PTHR46579">
    <property type="entry name" value="F5/8 TYPE C DOMAIN-CONTAINING PROTEIN-RELATED"/>
    <property type="match status" value="1"/>
</dbReference>
<reference evidence="1 2" key="1">
    <citation type="journal article" date="2014" name="Nat. Commun.">
        <title>Klebsormidium flaccidum genome reveals primary factors for plant terrestrial adaptation.</title>
        <authorList>
            <person name="Hori K."/>
            <person name="Maruyama F."/>
            <person name="Fujisawa T."/>
            <person name="Togashi T."/>
            <person name="Yamamoto N."/>
            <person name="Seo M."/>
            <person name="Sato S."/>
            <person name="Yamada T."/>
            <person name="Mori H."/>
            <person name="Tajima N."/>
            <person name="Moriyama T."/>
            <person name="Ikeuchi M."/>
            <person name="Watanabe M."/>
            <person name="Wada H."/>
            <person name="Kobayashi K."/>
            <person name="Saito M."/>
            <person name="Masuda T."/>
            <person name="Sasaki-Sekimoto Y."/>
            <person name="Mashiguchi K."/>
            <person name="Awai K."/>
            <person name="Shimojima M."/>
            <person name="Masuda S."/>
            <person name="Iwai M."/>
            <person name="Nobusawa T."/>
            <person name="Narise T."/>
            <person name="Kondo S."/>
            <person name="Saito H."/>
            <person name="Sato R."/>
            <person name="Murakawa M."/>
            <person name="Ihara Y."/>
            <person name="Oshima-Yamada Y."/>
            <person name="Ohtaka K."/>
            <person name="Satoh M."/>
            <person name="Sonobe K."/>
            <person name="Ishii M."/>
            <person name="Ohtani R."/>
            <person name="Kanamori-Sato M."/>
            <person name="Honoki R."/>
            <person name="Miyazaki D."/>
            <person name="Mochizuki H."/>
            <person name="Umetsu J."/>
            <person name="Higashi K."/>
            <person name="Shibata D."/>
            <person name="Kamiya Y."/>
            <person name="Sato N."/>
            <person name="Nakamura Y."/>
            <person name="Tabata S."/>
            <person name="Ida S."/>
            <person name="Kurokawa K."/>
            <person name="Ohta H."/>
        </authorList>
    </citation>
    <scope>NUCLEOTIDE SEQUENCE [LARGE SCALE GENOMIC DNA]</scope>
    <source>
        <strain evidence="1 2">NIES-2285</strain>
    </source>
</reference>
<proteinExistence type="predicted"/>
<accession>A0A1Y1HUC5</accession>
<protein>
    <submittedName>
        <fullName evidence="1">Uncharacterized protein</fullName>
    </submittedName>
</protein>
<dbReference type="OMA" id="MEFWVER"/>